<sequence length="71" mass="8099">MPESNQSQADTYTPVHLWAARERDMHTYGCSGIAAELTHDRSGYRQFQTNATHSNMPFKFILEDGKIRIIG</sequence>
<organism evidence="3">
    <name type="scientific">Gongylonema pulchrum</name>
    <dbReference type="NCBI Taxonomy" id="637853"/>
    <lineage>
        <taxon>Eukaryota</taxon>
        <taxon>Metazoa</taxon>
        <taxon>Ecdysozoa</taxon>
        <taxon>Nematoda</taxon>
        <taxon>Chromadorea</taxon>
        <taxon>Rhabditida</taxon>
        <taxon>Spirurina</taxon>
        <taxon>Spiruromorpha</taxon>
        <taxon>Spiruroidea</taxon>
        <taxon>Gongylonematidae</taxon>
        <taxon>Gongylonema</taxon>
    </lineage>
</organism>
<proteinExistence type="predicted"/>
<evidence type="ECO:0000313" key="3">
    <source>
        <dbReference type="WBParaSite" id="GPUH_0001972101-mRNA-1"/>
    </source>
</evidence>
<dbReference type="EMBL" id="UYRT01088988">
    <property type="protein sequence ID" value="VDN34380.1"/>
    <property type="molecule type" value="Genomic_DNA"/>
</dbReference>
<reference evidence="3" key="1">
    <citation type="submission" date="2016-06" db="UniProtKB">
        <authorList>
            <consortium name="WormBaseParasite"/>
        </authorList>
    </citation>
    <scope>IDENTIFICATION</scope>
</reference>
<keyword evidence="2" id="KW-1185">Reference proteome</keyword>
<accession>A0A183EFF5</accession>
<evidence type="ECO:0000313" key="1">
    <source>
        <dbReference type="EMBL" id="VDN34380.1"/>
    </source>
</evidence>
<protein>
    <submittedName>
        <fullName evidence="3">Rieske domain-containing protein</fullName>
    </submittedName>
</protein>
<reference evidence="1 2" key="2">
    <citation type="submission" date="2018-11" db="EMBL/GenBank/DDBJ databases">
        <authorList>
            <consortium name="Pathogen Informatics"/>
        </authorList>
    </citation>
    <scope>NUCLEOTIDE SEQUENCE [LARGE SCALE GENOMIC DNA]</scope>
</reference>
<dbReference type="AlphaFoldDB" id="A0A183EFF5"/>
<name>A0A183EFF5_9BILA</name>
<dbReference type="Proteomes" id="UP000271098">
    <property type="component" value="Unassembled WGS sequence"/>
</dbReference>
<dbReference type="WBParaSite" id="GPUH_0001972101-mRNA-1">
    <property type="protein sequence ID" value="GPUH_0001972101-mRNA-1"/>
    <property type="gene ID" value="GPUH_0001972101"/>
</dbReference>
<gene>
    <name evidence="1" type="ORF">GPUH_LOCUS19696</name>
</gene>
<evidence type="ECO:0000313" key="2">
    <source>
        <dbReference type="Proteomes" id="UP000271098"/>
    </source>
</evidence>